<accession>A0A0E9WVN6</accession>
<name>A0A0E9WVN6_ANGAN</name>
<proteinExistence type="predicted"/>
<organism evidence="1">
    <name type="scientific">Anguilla anguilla</name>
    <name type="common">European freshwater eel</name>
    <name type="synonym">Muraena anguilla</name>
    <dbReference type="NCBI Taxonomy" id="7936"/>
    <lineage>
        <taxon>Eukaryota</taxon>
        <taxon>Metazoa</taxon>
        <taxon>Chordata</taxon>
        <taxon>Craniata</taxon>
        <taxon>Vertebrata</taxon>
        <taxon>Euteleostomi</taxon>
        <taxon>Actinopterygii</taxon>
        <taxon>Neopterygii</taxon>
        <taxon>Teleostei</taxon>
        <taxon>Anguilliformes</taxon>
        <taxon>Anguillidae</taxon>
        <taxon>Anguilla</taxon>
    </lineage>
</organism>
<protein>
    <submittedName>
        <fullName evidence="1">Uncharacterized protein</fullName>
    </submittedName>
</protein>
<reference evidence="1" key="1">
    <citation type="submission" date="2014-11" db="EMBL/GenBank/DDBJ databases">
        <authorList>
            <person name="Amaro Gonzalez C."/>
        </authorList>
    </citation>
    <scope>NUCLEOTIDE SEQUENCE</scope>
</reference>
<dbReference type="EMBL" id="GBXM01014927">
    <property type="protein sequence ID" value="JAH93650.1"/>
    <property type="molecule type" value="Transcribed_RNA"/>
</dbReference>
<evidence type="ECO:0000313" key="1">
    <source>
        <dbReference type="EMBL" id="JAH93650.1"/>
    </source>
</evidence>
<dbReference type="AlphaFoldDB" id="A0A0E9WVN6"/>
<sequence length="54" mass="6025">MAIMTQAHSAKELSQLITGTAKKTMATGLSVQKWQILITYWNCCDCYATGRRNS</sequence>
<reference evidence="1" key="2">
    <citation type="journal article" date="2015" name="Fish Shellfish Immunol.">
        <title>Early steps in the European eel (Anguilla anguilla)-Vibrio vulnificus interaction in the gills: Role of the RtxA13 toxin.</title>
        <authorList>
            <person name="Callol A."/>
            <person name="Pajuelo D."/>
            <person name="Ebbesson L."/>
            <person name="Teles M."/>
            <person name="MacKenzie S."/>
            <person name="Amaro C."/>
        </authorList>
    </citation>
    <scope>NUCLEOTIDE SEQUENCE</scope>
</reference>